<dbReference type="AlphaFoldDB" id="A0A913Y6B4"/>
<dbReference type="KEGG" id="epa:110252358"/>
<evidence type="ECO:0000256" key="9">
    <source>
        <dbReference type="ARBA" id="ARBA00023136"/>
    </source>
</evidence>
<dbReference type="SUPFAM" id="SSF52218">
    <property type="entry name" value="Flavoproteins"/>
    <property type="match status" value="1"/>
</dbReference>
<dbReference type="PANTHER" id="PTHR19384:SF17">
    <property type="entry name" value="NADPH--CYTOCHROME P450 REDUCTASE"/>
    <property type="match status" value="1"/>
</dbReference>
<evidence type="ECO:0000256" key="4">
    <source>
        <dbReference type="ARBA" id="ARBA00022824"/>
    </source>
</evidence>
<dbReference type="InterPro" id="IPR001094">
    <property type="entry name" value="Flavdoxin-like"/>
</dbReference>
<dbReference type="HAMAP" id="MF_03212">
    <property type="entry name" value="NCPR"/>
    <property type="match status" value="1"/>
</dbReference>
<dbReference type="GO" id="GO:0009725">
    <property type="term" value="P:response to hormone"/>
    <property type="evidence" value="ECO:0007669"/>
    <property type="project" value="TreeGrafter"/>
</dbReference>
<dbReference type="GO" id="GO:0005789">
    <property type="term" value="C:endoplasmic reticulum membrane"/>
    <property type="evidence" value="ECO:0007669"/>
    <property type="project" value="UniProtKB-SubCell"/>
</dbReference>
<feature type="binding site" evidence="10">
    <location>
        <position position="673"/>
    </location>
    <ligand>
        <name>FAD</name>
        <dbReference type="ChEBI" id="CHEBI:57692"/>
    </ligand>
</feature>
<evidence type="ECO:0000256" key="8">
    <source>
        <dbReference type="ARBA" id="ARBA00023002"/>
    </source>
</evidence>
<dbReference type="InterPro" id="IPR023208">
    <property type="entry name" value="P450R"/>
</dbReference>
<sequence length="674" mass="76575">MADANTESTKSYVGTLDVVLLASFVGALVYWFCRKKKSDVAFPSNRLTTVQPTARVVQDDTSFIGKMNKSGKTIAIFYGSQTGTAEEFAGRLAKDAQRYGLKAAVFDPEEVDIEELTRFGEITDGLAIFVMATYGEGDPTDNAQELYEWLQNDRDDLDCLNFAVFGLGNKTYEHYNSMGRFVDKKLEEMGAKRVFERGEGDDDGNIEEDFVRWREDFWPEVLKFYNINVRDIKRRLSSCIDRQFKVVLQPDISVDKVFTGEVSRLKSYQRQRPPFDAKNPYLAPIRINRELHKGGDRSCMHIELDISGSSIKYDAGDHVGIYPTNDHELVDKIGQLLDTDLDTVVSLDNVDEDASKKHPFPCPTSYRTALLHYVDITSTVKTHVLRELAEYAKDEKEKSFLMNISDSTEEAKHQYNDWIVKSHRHIVAVLEDLPSLRPPLGHILELLPRLHCRYYSISSSSKLHAQSIHVTAVVVHWKTNTGREQKGVATTWLKTKIPQGDDCPRVPIFVRKTTFRLPFKPVTPVIMVGPGTGLAPFRGFIQERSYQVQQGKRVGETVLYFGCRKKGEDYIYEDELGDFVKEGALTQLHVAFSRDQAQKVYVQNKMEESKDDIWKILDQGGHIYVCGDARNMARDVHKMIESIAQEIGGMTESQAVDFVKKLSAKGRYSTDVWS</sequence>
<protein>
    <recommendedName>
        <fullName evidence="10 11">NADPH--cytochrome P450 reductase</fullName>
        <shortName evidence="10">CPR</shortName>
        <shortName evidence="10">P450R</shortName>
        <ecNumber evidence="10 11">1.6.2.4</ecNumber>
    </recommendedName>
</protein>
<evidence type="ECO:0000313" key="14">
    <source>
        <dbReference type="EnsemblMetazoa" id="XP_020914829.1"/>
    </source>
</evidence>
<keyword evidence="6 10" id="KW-0521">NADP</keyword>
<feature type="binding site" evidence="10">
    <location>
        <position position="532"/>
    </location>
    <ligand>
        <name>NADP(+)</name>
        <dbReference type="ChEBI" id="CHEBI:58349"/>
    </ligand>
</feature>
<dbReference type="Pfam" id="PF00667">
    <property type="entry name" value="FAD_binding_1"/>
    <property type="match status" value="1"/>
</dbReference>
<keyword evidence="15" id="KW-1185">Reference proteome</keyword>
<evidence type="ECO:0000256" key="1">
    <source>
        <dbReference type="ARBA" id="ARBA00022630"/>
    </source>
</evidence>
<comment type="caution">
    <text evidence="10">Lacks conserved residue(s) required for the propagation of feature annotation.</text>
</comment>
<feature type="domain" description="Flavodoxin-like" evidence="12">
    <location>
        <begin position="74"/>
        <end position="218"/>
    </location>
</feature>
<dbReference type="GO" id="GO:0003958">
    <property type="term" value="F:NADPH-hemoprotein reductase activity"/>
    <property type="evidence" value="ECO:0007669"/>
    <property type="project" value="UniProtKB-UniRule"/>
</dbReference>
<comment type="cofactor">
    <cofactor evidence="10">
        <name>FAD</name>
        <dbReference type="ChEBI" id="CHEBI:57692"/>
    </cofactor>
    <text evidence="10">Binds 1 FAD per monomer.</text>
</comment>
<feature type="binding site" evidence="10">
    <location>
        <begin position="599"/>
        <end position="603"/>
    </location>
    <ligand>
        <name>NADP(+)</name>
        <dbReference type="ChEBI" id="CHEBI:58349"/>
    </ligand>
</feature>
<dbReference type="GO" id="GO:0050660">
    <property type="term" value="F:flavin adenine dinucleotide binding"/>
    <property type="evidence" value="ECO:0007669"/>
    <property type="project" value="UniProtKB-UniRule"/>
</dbReference>
<reference evidence="14" key="1">
    <citation type="submission" date="2022-11" db="UniProtKB">
        <authorList>
            <consortium name="EnsemblMetazoa"/>
        </authorList>
    </citation>
    <scope>IDENTIFICATION</scope>
</reference>
<dbReference type="EnsemblMetazoa" id="XM_021059170.2">
    <property type="protein sequence ID" value="XP_020914829.1"/>
    <property type="gene ID" value="LOC110252358"/>
</dbReference>
<evidence type="ECO:0000256" key="10">
    <source>
        <dbReference type="HAMAP-Rule" id="MF_03212"/>
    </source>
</evidence>
<feature type="binding site" evidence="10">
    <location>
        <begin position="453"/>
        <end position="456"/>
    </location>
    <ligand>
        <name>FAD</name>
        <dbReference type="ChEBI" id="CHEBI:57692"/>
    </ligand>
</feature>
<dbReference type="PROSITE" id="PS51384">
    <property type="entry name" value="FAD_FR"/>
    <property type="match status" value="1"/>
</dbReference>
<dbReference type="InterPro" id="IPR039261">
    <property type="entry name" value="FNR_nucleotide-bd"/>
</dbReference>
<feature type="binding site" evidence="10">
    <location>
        <begin position="167"/>
        <end position="176"/>
    </location>
    <ligand>
        <name>FMN</name>
        <dbReference type="ChEBI" id="CHEBI:58210"/>
    </ligand>
</feature>
<dbReference type="OrthoDB" id="1856718at2759"/>
<dbReference type="Pfam" id="PF00175">
    <property type="entry name" value="NAD_binding_1"/>
    <property type="match status" value="1"/>
</dbReference>
<dbReference type="SUPFAM" id="SSF63380">
    <property type="entry name" value="Riboflavin synthase domain-like"/>
    <property type="match status" value="1"/>
</dbReference>
<dbReference type="FunFam" id="3.40.50.80:FF:000001">
    <property type="entry name" value="NADPH--cytochrome P450 reductase 1"/>
    <property type="match status" value="1"/>
</dbReference>
<dbReference type="Gene3D" id="1.20.990.10">
    <property type="entry name" value="NADPH-cytochrome p450 Reductase, Chain A, domain 3"/>
    <property type="match status" value="1"/>
</dbReference>
<dbReference type="InterPro" id="IPR029039">
    <property type="entry name" value="Flavoprotein-like_sf"/>
</dbReference>
<dbReference type="InterPro" id="IPR001433">
    <property type="entry name" value="OxRdtase_FAD/NAD-bd"/>
</dbReference>
<evidence type="ECO:0000256" key="7">
    <source>
        <dbReference type="ARBA" id="ARBA00022989"/>
    </source>
</evidence>
<dbReference type="InterPro" id="IPR017938">
    <property type="entry name" value="Riboflavin_synthase-like_b-brl"/>
</dbReference>
<dbReference type="PRINTS" id="PR00371">
    <property type="entry name" value="FPNCR"/>
</dbReference>
<evidence type="ECO:0000259" key="12">
    <source>
        <dbReference type="PROSITE" id="PS50902"/>
    </source>
</evidence>
<dbReference type="InterPro" id="IPR008254">
    <property type="entry name" value="Flavodoxin/NO_synth"/>
</dbReference>
<keyword evidence="2 10" id="KW-0288">FMN</keyword>
<dbReference type="FunFam" id="1.20.990.10:FF:000001">
    <property type="entry name" value="NADPH--cytochrome P450 reductase"/>
    <property type="match status" value="1"/>
</dbReference>
<comment type="similarity">
    <text evidence="10">In the N-terminal section; belongs to the flavodoxin family.</text>
</comment>
<keyword evidence="5 10" id="KW-0274">FAD</keyword>
<dbReference type="Proteomes" id="UP000887567">
    <property type="component" value="Unplaced"/>
</dbReference>
<accession>A0A913Y6B4</accession>
<feature type="binding site" evidence="10">
    <location>
        <position position="202"/>
    </location>
    <ligand>
        <name>FMN</name>
        <dbReference type="ChEBI" id="CHEBI:58210"/>
    </ligand>
</feature>
<dbReference type="InterPro" id="IPR023173">
    <property type="entry name" value="NADPH_Cyt_P450_Rdtase_alpha"/>
</dbReference>
<dbReference type="Gene3D" id="3.40.50.360">
    <property type="match status" value="1"/>
</dbReference>
<dbReference type="OMA" id="QKRYQRD"/>
<dbReference type="InterPro" id="IPR003097">
    <property type="entry name" value="CysJ-like_FAD-binding"/>
</dbReference>
<dbReference type="RefSeq" id="XP_020914829.1">
    <property type="nucleotide sequence ID" value="XM_021059170.2"/>
</dbReference>
<keyword evidence="4 10" id="KW-0256">Endoplasmic reticulum</keyword>
<keyword evidence="8 10" id="KW-0560">Oxidoreductase</keyword>
<dbReference type="EC" id="1.6.2.4" evidence="10 11"/>
<keyword evidence="3 10" id="KW-0812">Transmembrane</keyword>
<feature type="binding site" evidence="10">
    <location>
        <begin position="471"/>
        <end position="473"/>
    </location>
    <ligand>
        <name>FAD</name>
        <dbReference type="ChEBI" id="CHEBI:57692"/>
    </ligand>
</feature>
<keyword evidence="7 10" id="KW-1133">Transmembrane helix</keyword>
<dbReference type="GO" id="GO:0050661">
    <property type="term" value="F:NADP binding"/>
    <property type="evidence" value="ECO:0007669"/>
    <property type="project" value="UniProtKB-UniRule"/>
</dbReference>
<proteinExistence type="inferred from homology"/>
<dbReference type="GO" id="GO:0010181">
    <property type="term" value="F:FMN binding"/>
    <property type="evidence" value="ECO:0007669"/>
    <property type="project" value="UniProtKB-UniRule"/>
</dbReference>
<dbReference type="GO" id="GO:0005829">
    <property type="term" value="C:cytosol"/>
    <property type="evidence" value="ECO:0007669"/>
    <property type="project" value="TreeGrafter"/>
</dbReference>
<dbReference type="GeneID" id="110252358"/>
<dbReference type="CDD" id="cd06204">
    <property type="entry name" value="CYPOR"/>
    <property type="match status" value="1"/>
</dbReference>
<dbReference type="SUPFAM" id="SSF52343">
    <property type="entry name" value="Ferredoxin reductase-like, C-terminal NADP-linked domain"/>
    <property type="match status" value="1"/>
</dbReference>
<evidence type="ECO:0000256" key="11">
    <source>
        <dbReference type="PIRNR" id="PIRNR000208"/>
    </source>
</evidence>
<evidence type="ECO:0000259" key="13">
    <source>
        <dbReference type="PROSITE" id="PS51384"/>
    </source>
</evidence>
<evidence type="ECO:0000256" key="3">
    <source>
        <dbReference type="ARBA" id="ARBA00022692"/>
    </source>
</evidence>
<comment type="catalytic activity">
    <reaction evidence="10 11">
        <text>2 oxidized [cytochrome P450] + NADPH = 2 reduced [cytochrome P450] + NADP(+) + H(+)</text>
        <dbReference type="Rhea" id="RHEA:24040"/>
        <dbReference type="Rhea" id="RHEA-COMP:14627"/>
        <dbReference type="Rhea" id="RHEA-COMP:14628"/>
        <dbReference type="ChEBI" id="CHEBI:15378"/>
        <dbReference type="ChEBI" id="CHEBI:55376"/>
        <dbReference type="ChEBI" id="CHEBI:57783"/>
        <dbReference type="ChEBI" id="CHEBI:58349"/>
        <dbReference type="ChEBI" id="CHEBI:60344"/>
        <dbReference type="EC" id="1.6.2.4"/>
    </reaction>
</comment>
<feature type="binding site" evidence="10">
    <location>
        <begin position="487"/>
        <end position="490"/>
    </location>
    <ligand>
        <name>FAD</name>
        <dbReference type="ChEBI" id="CHEBI:57692"/>
    </ligand>
</feature>
<feature type="transmembrane region" description="Helical" evidence="10">
    <location>
        <begin position="12"/>
        <end position="32"/>
    </location>
</feature>
<comment type="cofactor">
    <cofactor evidence="10">
        <name>FMN</name>
        <dbReference type="ChEBI" id="CHEBI:58210"/>
    </cofactor>
    <text evidence="10">Binds 1 FMN per monomer.</text>
</comment>
<organism evidence="14 15">
    <name type="scientific">Exaiptasia diaphana</name>
    <name type="common">Tropical sea anemone</name>
    <name type="synonym">Aiptasia pulchella</name>
    <dbReference type="NCBI Taxonomy" id="2652724"/>
    <lineage>
        <taxon>Eukaryota</taxon>
        <taxon>Metazoa</taxon>
        <taxon>Cnidaria</taxon>
        <taxon>Anthozoa</taxon>
        <taxon>Hexacorallia</taxon>
        <taxon>Actiniaria</taxon>
        <taxon>Aiptasiidae</taxon>
        <taxon>Exaiptasia</taxon>
    </lineage>
</organism>
<dbReference type="PIRSF" id="PIRSF000208">
    <property type="entry name" value="P450R"/>
    <property type="match status" value="1"/>
</dbReference>
<dbReference type="Gene3D" id="2.40.30.10">
    <property type="entry name" value="Translation factors"/>
    <property type="match status" value="1"/>
</dbReference>
<feature type="binding site" evidence="10">
    <location>
        <begin position="132"/>
        <end position="135"/>
    </location>
    <ligand>
        <name>FMN</name>
        <dbReference type="ChEBI" id="CHEBI:58210"/>
    </ligand>
</feature>
<feature type="binding site" evidence="10">
    <location>
        <position position="635"/>
    </location>
    <ligand>
        <name>NADP(+)</name>
        <dbReference type="ChEBI" id="CHEBI:58349"/>
    </ligand>
</feature>
<dbReference type="Gene3D" id="3.40.50.80">
    <property type="entry name" value="Nucleotide-binding domain of ferredoxin-NADP reductase (FNR) module"/>
    <property type="match status" value="1"/>
</dbReference>
<evidence type="ECO:0000313" key="15">
    <source>
        <dbReference type="Proteomes" id="UP000887567"/>
    </source>
</evidence>
<comment type="function">
    <text evidence="10">This enzyme is required for electron transfer from NADP to cytochrome P450 in microsomes. It can also provide electron transfer to heme oxygenase and cytochrome B5.</text>
</comment>
<feature type="binding site" evidence="10">
    <location>
        <begin position="593"/>
        <end position="594"/>
    </location>
    <ligand>
        <name>NADP(+)</name>
        <dbReference type="ChEBI" id="CHEBI:58349"/>
    </ligand>
</feature>
<dbReference type="PROSITE" id="PS50902">
    <property type="entry name" value="FLAVODOXIN_LIKE"/>
    <property type="match status" value="1"/>
</dbReference>
<evidence type="ECO:0000256" key="6">
    <source>
        <dbReference type="ARBA" id="ARBA00022857"/>
    </source>
</evidence>
<feature type="binding site" evidence="10">
    <location>
        <position position="297"/>
    </location>
    <ligand>
        <name>NADP(+)</name>
        <dbReference type="ChEBI" id="CHEBI:58349"/>
    </ligand>
</feature>
<feature type="binding site" evidence="10">
    <location>
        <begin position="80"/>
        <end position="85"/>
    </location>
    <ligand>
        <name>FMN</name>
        <dbReference type="ChEBI" id="CHEBI:58210"/>
    </ligand>
</feature>
<feature type="domain" description="FAD-binding FR-type" evidence="13">
    <location>
        <begin position="278"/>
        <end position="518"/>
    </location>
</feature>
<dbReference type="InterPro" id="IPR001709">
    <property type="entry name" value="Flavoprot_Pyr_Nucl_cyt_Rdtase"/>
</dbReference>
<dbReference type="PANTHER" id="PTHR19384">
    <property type="entry name" value="NITRIC OXIDE SYNTHASE-RELATED"/>
    <property type="match status" value="1"/>
</dbReference>
<evidence type="ECO:0000256" key="2">
    <source>
        <dbReference type="ARBA" id="ARBA00022643"/>
    </source>
</evidence>
<comment type="subcellular location">
    <subcellularLocation>
        <location evidence="10">Endoplasmic reticulum membrane</location>
        <topology evidence="10">Single-pass membrane protein</topology>
        <orientation evidence="10">Cytoplasmic side</orientation>
    </subcellularLocation>
</comment>
<name>A0A913Y6B4_EXADI</name>
<evidence type="ECO:0000256" key="5">
    <source>
        <dbReference type="ARBA" id="ARBA00022827"/>
    </source>
</evidence>
<dbReference type="PRINTS" id="PR00369">
    <property type="entry name" value="FLAVODOXIN"/>
</dbReference>
<dbReference type="Pfam" id="PF00258">
    <property type="entry name" value="Flavodoxin_1"/>
    <property type="match status" value="1"/>
</dbReference>
<comment type="similarity">
    <text evidence="10 11">In the C-terminal section; belongs to the flavoprotein pyridine nucleotide cytochrome reductase family.</text>
</comment>
<keyword evidence="1 10" id="KW-0285">Flavoprotein</keyword>
<dbReference type="InterPro" id="IPR017927">
    <property type="entry name" value="FAD-bd_FR_type"/>
</dbReference>
<keyword evidence="9 10" id="KW-0472">Membrane</keyword>
<comment type="similarity">
    <text evidence="10">Belongs to the NADPH--cytochrome P450 reductase family.</text>
</comment>